<proteinExistence type="predicted"/>
<gene>
    <name evidence="1" type="ORF">MM415B01970_0016</name>
</gene>
<accession>A0A6M3IHE8</accession>
<dbReference type="EMBL" id="MT141188">
    <property type="protein sequence ID" value="QJA55902.1"/>
    <property type="molecule type" value="Genomic_DNA"/>
</dbReference>
<sequence>MNRADFDHLISTDLNVYLRDLRDSKESEYATDADTLLNFHRAGPFLGMTPAQYCMVLLTKHVQGITNQVMSGKWTWAYRMENGGEGLKQRLADLVNYASLLFALLHEEDATREVEA</sequence>
<name>A0A6M3IHE8_9ZZZZ</name>
<organism evidence="1">
    <name type="scientific">viral metagenome</name>
    <dbReference type="NCBI Taxonomy" id="1070528"/>
    <lineage>
        <taxon>unclassified sequences</taxon>
        <taxon>metagenomes</taxon>
        <taxon>organismal metagenomes</taxon>
    </lineage>
</organism>
<protein>
    <recommendedName>
        <fullName evidence="2">Nucleotide modification associated domain-containing protein</fullName>
    </recommendedName>
</protein>
<evidence type="ECO:0008006" key="2">
    <source>
        <dbReference type="Google" id="ProtNLM"/>
    </source>
</evidence>
<evidence type="ECO:0000313" key="1">
    <source>
        <dbReference type="EMBL" id="QJA55902.1"/>
    </source>
</evidence>
<dbReference type="AlphaFoldDB" id="A0A6M3IHE8"/>
<reference evidence="1" key="1">
    <citation type="submission" date="2020-03" db="EMBL/GenBank/DDBJ databases">
        <title>The deep terrestrial virosphere.</title>
        <authorList>
            <person name="Holmfeldt K."/>
            <person name="Nilsson E."/>
            <person name="Simone D."/>
            <person name="Lopez-Fernandez M."/>
            <person name="Wu X."/>
            <person name="de Brujin I."/>
            <person name="Lundin D."/>
            <person name="Andersson A."/>
            <person name="Bertilsson S."/>
            <person name="Dopson M."/>
        </authorList>
    </citation>
    <scope>NUCLEOTIDE SEQUENCE</scope>
    <source>
        <strain evidence="1">MM415B01970</strain>
    </source>
</reference>